<organism evidence="3 4">
    <name type="scientific">Bugula neritina</name>
    <name type="common">Brown bryozoan</name>
    <name type="synonym">Sertularia neritina</name>
    <dbReference type="NCBI Taxonomy" id="10212"/>
    <lineage>
        <taxon>Eukaryota</taxon>
        <taxon>Metazoa</taxon>
        <taxon>Spiralia</taxon>
        <taxon>Lophotrochozoa</taxon>
        <taxon>Bryozoa</taxon>
        <taxon>Gymnolaemata</taxon>
        <taxon>Cheilostomatida</taxon>
        <taxon>Flustrina</taxon>
        <taxon>Buguloidea</taxon>
        <taxon>Bugulidae</taxon>
        <taxon>Bugula</taxon>
    </lineage>
</organism>
<name>A0A7J7KNQ3_BUGNE</name>
<reference evidence="3" key="1">
    <citation type="submission" date="2020-06" db="EMBL/GenBank/DDBJ databases">
        <title>Draft genome of Bugula neritina, a colonial animal packing powerful symbionts and potential medicines.</title>
        <authorList>
            <person name="Rayko M."/>
        </authorList>
    </citation>
    <scope>NUCLEOTIDE SEQUENCE [LARGE SCALE GENOMIC DNA]</scope>
    <source>
        <strain evidence="3">Kwan_BN1</strain>
    </source>
</reference>
<dbReference type="Gene3D" id="2.60.200.20">
    <property type="match status" value="1"/>
</dbReference>
<dbReference type="Proteomes" id="UP000593567">
    <property type="component" value="Unassembled WGS sequence"/>
</dbReference>
<dbReference type="GO" id="GO:0007088">
    <property type="term" value="P:regulation of mitotic nuclear division"/>
    <property type="evidence" value="ECO:0007669"/>
    <property type="project" value="TreeGrafter"/>
</dbReference>
<dbReference type="PROSITE" id="PS50006">
    <property type="entry name" value="FHA_DOMAIN"/>
    <property type="match status" value="1"/>
</dbReference>
<dbReference type="Pfam" id="PF00498">
    <property type="entry name" value="FHA"/>
    <property type="match status" value="1"/>
</dbReference>
<sequence>MDLLTPVKESSMFGKVVVIRRGGEDGSIFPMTMQQCLIGRSNTCSIRVQLPAVSEQQCEIAAVDDAVHITNLSTSHPTKVNSKPLSGTALLNHGDMIGIVDRCFRFEYPDGHSMAVTGSGARIRRSSVGKGRKSKSPTMSQNQALNVNAKIKPPRPPADFKPSGRLPFSPTVAKRRSDLRKSLTELNKHCDSIAESPEVEAAPSTQPSVSGQYAICYTQAVYYIK</sequence>
<evidence type="ECO:0000259" key="2">
    <source>
        <dbReference type="PROSITE" id="PS50006"/>
    </source>
</evidence>
<feature type="domain" description="FHA" evidence="2">
    <location>
        <begin position="36"/>
        <end position="85"/>
    </location>
</feature>
<feature type="region of interest" description="Disordered" evidence="1">
    <location>
        <begin position="124"/>
        <end position="170"/>
    </location>
</feature>
<dbReference type="CDD" id="cd22673">
    <property type="entry name" value="FHA_Ki67"/>
    <property type="match status" value="1"/>
</dbReference>
<dbReference type="PANTHER" id="PTHR21603">
    <property type="entry name" value="ANTIGEN KI-67-LIKE PROTEIN"/>
    <property type="match status" value="1"/>
</dbReference>
<feature type="compositionally biased region" description="Basic residues" evidence="1">
    <location>
        <begin position="124"/>
        <end position="135"/>
    </location>
</feature>
<comment type="caution">
    <text evidence="3">The sequence shown here is derived from an EMBL/GenBank/DDBJ whole genome shotgun (WGS) entry which is preliminary data.</text>
</comment>
<dbReference type="OrthoDB" id="6288785at2759"/>
<evidence type="ECO:0000256" key="1">
    <source>
        <dbReference type="SAM" id="MobiDB-lite"/>
    </source>
</evidence>
<evidence type="ECO:0000313" key="4">
    <source>
        <dbReference type="Proteomes" id="UP000593567"/>
    </source>
</evidence>
<gene>
    <name evidence="3" type="ORF">EB796_001966</name>
</gene>
<keyword evidence="4" id="KW-1185">Reference proteome</keyword>
<protein>
    <submittedName>
        <fullName evidence="3">MKI67</fullName>
    </submittedName>
</protein>
<dbReference type="EMBL" id="VXIV02000216">
    <property type="protein sequence ID" value="KAF6039725.1"/>
    <property type="molecule type" value="Genomic_DNA"/>
</dbReference>
<dbReference type="PANTHER" id="PTHR21603:SF18">
    <property type="entry name" value="ANTIGEN KI-67-LIKE PROTEIN"/>
    <property type="match status" value="1"/>
</dbReference>
<dbReference type="GO" id="GO:0051983">
    <property type="term" value="P:regulation of chromosome segregation"/>
    <property type="evidence" value="ECO:0007669"/>
    <property type="project" value="TreeGrafter"/>
</dbReference>
<feature type="compositionally biased region" description="Polar residues" evidence="1">
    <location>
        <begin position="137"/>
        <end position="146"/>
    </location>
</feature>
<dbReference type="InterPro" id="IPR000253">
    <property type="entry name" value="FHA_dom"/>
</dbReference>
<dbReference type="GO" id="GO:0005634">
    <property type="term" value="C:nucleus"/>
    <property type="evidence" value="ECO:0007669"/>
    <property type="project" value="TreeGrafter"/>
</dbReference>
<dbReference type="AlphaFoldDB" id="A0A7J7KNQ3"/>
<dbReference type="SMART" id="SM00240">
    <property type="entry name" value="FHA"/>
    <property type="match status" value="1"/>
</dbReference>
<dbReference type="GO" id="GO:0005694">
    <property type="term" value="C:chromosome"/>
    <property type="evidence" value="ECO:0007669"/>
    <property type="project" value="TreeGrafter"/>
</dbReference>
<evidence type="ECO:0000313" key="3">
    <source>
        <dbReference type="EMBL" id="KAF6039725.1"/>
    </source>
</evidence>
<accession>A0A7J7KNQ3</accession>
<proteinExistence type="predicted"/>
<dbReference type="InterPro" id="IPR008984">
    <property type="entry name" value="SMAD_FHA_dom_sf"/>
</dbReference>
<dbReference type="SUPFAM" id="SSF49879">
    <property type="entry name" value="SMAD/FHA domain"/>
    <property type="match status" value="1"/>
</dbReference>